<reference evidence="12" key="1">
    <citation type="submission" date="2022-03" db="EMBL/GenBank/DDBJ databases">
        <authorList>
            <person name="Martin C."/>
        </authorList>
    </citation>
    <scope>NUCLEOTIDE SEQUENCE</scope>
</reference>
<keyword evidence="5" id="KW-0456">Lyase</keyword>
<accession>A0A8J1XTI6</accession>
<dbReference type="SUPFAM" id="SSF51569">
    <property type="entry name" value="Aldolase"/>
    <property type="match status" value="1"/>
</dbReference>
<dbReference type="InterPro" id="IPR013785">
    <property type="entry name" value="Aldolase_TIM"/>
</dbReference>
<evidence type="ECO:0000256" key="1">
    <source>
        <dbReference type="ARBA" id="ARBA00004694"/>
    </source>
</evidence>
<dbReference type="Gene3D" id="3.20.20.70">
    <property type="entry name" value="Aldolase class I"/>
    <property type="match status" value="1"/>
</dbReference>
<evidence type="ECO:0000256" key="7">
    <source>
        <dbReference type="ARBA" id="ARBA00025628"/>
    </source>
</evidence>
<dbReference type="EC" id="4.2.1.24" evidence="3"/>
<evidence type="ECO:0000256" key="3">
    <source>
        <dbReference type="ARBA" id="ARBA00012053"/>
    </source>
</evidence>
<comment type="subunit">
    <text evidence="8">Homooctamer; active form. Homohexamer; low activity form.</text>
</comment>
<dbReference type="GO" id="GO:0006782">
    <property type="term" value="P:protoporphyrinogen IX biosynthetic process"/>
    <property type="evidence" value="ECO:0007669"/>
    <property type="project" value="UniProtKB-UniPathway"/>
</dbReference>
<protein>
    <recommendedName>
        <fullName evidence="3">porphobilinogen synthase</fullName>
        <ecNumber evidence="3">4.2.1.24</ecNumber>
    </recommendedName>
    <alternativeName>
        <fullName evidence="9">Porphobilinogen synthase</fullName>
    </alternativeName>
</protein>
<dbReference type="GO" id="GO:0005829">
    <property type="term" value="C:cytosol"/>
    <property type="evidence" value="ECO:0007669"/>
    <property type="project" value="TreeGrafter"/>
</dbReference>
<keyword evidence="4" id="KW-0350">Heme biosynthesis</keyword>
<dbReference type="SMART" id="SM01004">
    <property type="entry name" value="ALAD"/>
    <property type="match status" value="1"/>
</dbReference>
<dbReference type="PANTHER" id="PTHR11458:SF0">
    <property type="entry name" value="DELTA-AMINOLEVULINIC ACID DEHYDRATASE"/>
    <property type="match status" value="1"/>
</dbReference>
<comment type="caution">
    <text evidence="12">The sequence shown here is derived from an EMBL/GenBank/DDBJ whole genome shotgun (WGS) entry which is preliminary data.</text>
</comment>
<evidence type="ECO:0000256" key="5">
    <source>
        <dbReference type="ARBA" id="ARBA00023239"/>
    </source>
</evidence>
<dbReference type="InterPro" id="IPR001731">
    <property type="entry name" value="ALAD"/>
</dbReference>
<keyword evidence="6" id="KW-0627">Porphyrin biosynthesis</keyword>
<evidence type="ECO:0000256" key="6">
    <source>
        <dbReference type="ARBA" id="ARBA00023244"/>
    </source>
</evidence>
<keyword evidence="13" id="KW-1185">Reference proteome</keyword>
<evidence type="ECO:0000256" key="8">
    <source>
        <dbReference type="ARBA" id="ARBA00025861"/>
    </source>
</evidence>
<evidence type="ECO:0000256" key="4">
    <source>
        <dbReference type="ARBA" id="ARBA00023133"/>
    </source>
</evidence>
<dbReference type="PRINTS" id="PR00144">
    <property type="entry name" value="DALDHYDRTASE"/>
</dbReference>
<dbReference type="PANTHER" id="PTHR11458">
    <property type="entry name" value="DELTA-AMINOLEVULINIC ACID DEHYDRATASE"/>
    <property type="match status" value="1"/>
</dbReference>
<evidence type="ECO:0000313" key="12">
    <source>
        <dbReference type="EMBL" id="CAH1779424.1"/>
    </source>
</evidence>
<dbReference type="GO" id="GO:0008270">
    <property type="term" value="F:zinc ion binding"/>
    <property type="evidence" value="ECO:0007669"/>
    <property type="project" value="TreeGrafter"/>
</dbReference>
<comment type="similarity">
    <text evidence="2 11">Belongs to the ALAD family.</text>
</comment>
<gene>
    <name evidence="12" type="ORF">OFUS_LOCUS6234</name>
</gene>
<dbReference type="UniPathway" id="UPA00251">
    <property type="reaction ID" value="UER00318"/>
</dbReference>
<name>A0A8J1XTI6_OWEFU</name>
<comment type="catalytic activity">
    <reaction evidence="10">
        <text>2 5-aminolevulinate = porphobilinogen + 2 H2O + H(+)</text>
        <dbReference type="Rhea" id="RHEA:24064"/>
        <dbReference type="ChEBI" id="CHEBI:15377"/>
        <dbReference type="ChEBI" id="CHEBI:15378"/>
        <dbReference type="ChEBI" id="CHEBI:58126"/>
        <dbReference type="ChEBI" id="CHEBI:356416"/>
        <dbReference type="EC" id="4.2.1.24"/>
    </reaction>
</comment>
<dbReference type="OrthoDB" id="1530at2759"/>
<evidence type="ECO:0000313" key="13">
    <source>
        <dbReference type="Proteomes" id="UP000749559"/>
    </source>
</evidence>
<comment type="pathway">
    <text evidence="1">Porphyrin-containing compound metabolism; protoporphyrin-IX biosynthesis; coproporphyrinogen-III from 5-aminolevulinate: step 1/4.</text>
</comment>
<dbReference type="EMBL" id="CAIIXF020000003">
    <property type="protein sequence ID" value="CAH1779424.1"/>
    <property type="molecule type" value="Genomic_DNA"/>
</dbReference>
<evidence type="ECO:0000256" key="10">
    <source>
        <dbReference type="ARBA" id="ARBA00047651"/>
    </source>
</evidence>
<organism evidence="12 13">
    <name type="scientific">Owenia fusiformis</name>
    <name type="common">Polychaete worm</name>
    <dbReference type="NCBI Taxonomy" id="6347"/>
    <lineage>
        <taxon>Eukaryota</taxon>
        <taxon>Metazoa</taxon>
        <taxon>Spiralia</taxon>
        <taxon>Lophotrochozoa</taxon>
        <taxon>Annelida</taxon>
        <taxon>Polychaeta</taxon>
        <taxon>Sedentaria</taxon>
        <taxon>Canalipalpata</taxon>
        <taxon>Sabellida</taxon>
        <taxon>Oweniida</taxon>
        <taxon>Oweniidae</taxon>
        <taxon>Owenia</taxon>
    </lineage>
</organism>
<evidence type="ECO:0000256" key="9">
    <source>
        <dbReference type="ARBA" id="ARBA00032837"/>
    </source>
</evidence>
<dbReference type="GO" id="GO:0004655">
    <property type="term" value="F:porphobilinogen synthase activity"/>
    <property type="evidence" value="ECO:0007669"/>
    <property type="project" value="UniProtKB-EC"/>
</dbReference>
<evidence type="ECO:0000256" key="2">
    <source>
        <dbReference type="ARBA" id="ARBA00008055"/>
    </source>
</evidence>
<evidence type="ECO:0000256" key="11">
    <source>
        <dbReference type="RuleBase" id="RU004161"/>
    </source>
</evidence>
<proteinExistence type="inferred from homology"/>
<dbReference type="Pfam" id="PF00490">
    <property type="entry name" value="ALAD"/>
    <property type="match status" value="1"/>
</dbReference>
<sequence>MTDHTILHSGYHHATLRSWQSIGTEITADNLMFPIFITDTPDAVEEISSLPGQARYGVNSVIDALRPAVNNGLTSVLLFGVPSKLPKDAKGSHADSPETPVIQVIPKLRVAFPKLLIACDVCLCPYTDHGHCGYLLEDGTIDNEPSIARLAEIALAYAKAGADIVAPSDMMDGRVGAIKKALVSHGIGHKVSLLAYSAKFASGFYGPFRYSFSAWALNFYIINVIMNLGV</sequence>
<dbReference type="Proteomes" id="UP000749559">
    <property type="component" value="Unassembled WGS sequence"/>
</dbReference>
<dbReference type="AlphaFoldDB" id="A0A8J1XTI6"/>
<comment type="function">
    <text evidence="7">Catalyzes an early step in the biosynthesis of tetrapyrroles. Binds two molecules of 5-aminolevulinate per subunit, each at a distinct site, and catalyzes their condensation to form porphobilinogen.</text>
</comment>